<dbReference type="EMBL" id="JBCEZU010000023">
    <property type="protein sequence ID" value="KAK9538745.1"/>
    <property type="molecule type" value="Genomic_DNA"/>
</dbReference>
<protein>
    <submittedName>
        <fullName evidence="1">Uncharacterized protein</fullName>
    </submittedName>
</protein>
<sequence length="82" mass="8906">MLELLSSLLREIKVGPEGSGKYEARDWFSAAPKEQVLDQGDTTTSDVCTAFPEACSLTTVSLPCTKRAAKEEGTDVPSEKHF</sequence>
<gene>
    <name evidence="1" type="ORF">VZT92_003895</name>
</gene>
<organism evidence="1 2">
    <name type="scientific">Zoarces viviparus</name>
    <name type="common">Viviparous eelpout</name>
    <name type="synonym">Blennius viviparus</name>
    <dbReference type="NCBI Taxonomy" id="48416"/>
    <lineage>
        <taxon>Eukaryota</taxon>
        <taxon>Metazoa</taxon>
        <taxon>Chordata</taxon>
        <taxon>Craniata</taxon>
        <taxon>Vertebrata</taxon>
        <taxon>Euteleostomi</taxon>
        <taxon>Actinopterygii</taxon>
        <taxon>Neopterygii</taxon>
        <taxon>Teleostei</taxon>
        <taxon>Neoteleostei</taxon>
        <taxon>Acanthomorphata</taxon>
        <taxon>Eupercaria</taxon>
        <taxon>Perciformes</taxon>
        <taxon>Cottioidei</taxon>
        <taxon>Zoarcales</taxon>
        <taxon>Zoarcidae</taxon>
        <taxon>Zoarcinae</taxon>
        <taxon>Zoarces</taxon>
    </lineage>
</organism>
<comment type="caution">
    <text evidence="1">The sequence shown here is derived from an EMBL/GenBank/DDBJ whole genome shotgun (WGS) entry which is preliminary data.</text>
</comment>
<evidence type="ECO:0000313" key="2">
    <source>
        <dbReference type="Proteomes" id="UP001488805"/>
    </source>
</evidence>
<keyword evidence="2" id="KW-1185">Reference proteome</keyword>
<accession>A0AAW1FUV7</accession>
<reference evidence="1 2" key="1">
    <citation type="journal article" date="2024" name="Genome Biol. Evol.">
        <title>Chromosome-level genome assembly of the viviparous eelpout Zoarces viviparus.</title>
        <authorList>
            <person name="Fuhrmann N."/>
            <person name="Brasseur M.V."/>
            <person name="Bakowski C.E."/>
            <person name="Podsiadlowski L."/>
            <person name="Prost S."/>
            <person name="Krehenwinkel H."/>
            <person name="Mayer C."/>
        </authorList>
    </citation>
    <scope>NUCLEOTIDE SEQUENCE [LARGE SCALE GENOMIC DNA]</scope>
    <source>
        <strain evidence="1">NO-MEL_2022_Ind0_liver</strain>
    </source>
</reference>
<proteinExistence type="predicted"/>
<name>A0AAW1FUV7_ZOAVI</name>
<dbReference type="AlphaFoldDB" id="A0AAW1FUV7"/>
<dbReference type="Proteomes" id="UP001488805">
    <property type="component" value="Unassembled WGS sequence"/>
</dbReference>
<evidence type="ECO:0000313" key="1">
    <source>
        <dbReference type="EMBL" id="KAK9538745.1"/>
    </source>
</evidence>